<organism evidence="7 8">
    <name type="scientific">Sulfobacillus acidophilus (strain ATCC 700253 / DSM 10332 / NAL)</name>
    <dbReference type="NCBI Taxonomy" id="679936"/>
    <lineage>
        <taxon>Bacteria</taxon>
        <taxon>Bacillati</taxon>
        <taxon>Bacillota</taxon>
        <taxon>Clostridia</taxon>
        <taxon>Eubacteriales</taxon>
        <taxon>Clostridiales Family XVII. Incertae Sedis</taxon>
        <taxon>Sulfobacillus</taxon>
    </lineage>
</organism>
<comment type="similarity">
    <text evidence="4">Belongs to the class I-like SAM-binding methyltransferase superfamily. RNA M5U methyltransferase family.</text>
</comment>
<dbReference type="Pfam" id="PF05958">
    <property type="entry name" value="tRNA_U5-meth_tr"/>
    <property type="match status" value="1"/>
</dbReference>
<accession>G8TXB7</accession>
<dbReference type="SUPFAM" id="SSF53335">
    <property type="entry name" value="S-adenosyl-L-methionine-dependent methyltransferases"/>
    <property type="match status" value="1"/>
</dbReference>
<reference evidence="7 8" key="2">
    <citation type="journal article" date="2012" name="Stand. Genomic Sci.">
        <title>Complete genome sequence of the moderately thermophilic mineral-sulfide-oxidizing firmicute Sulfobacillus acidophilus type strain (NAL(T)).</title>
        <authorList>
            <person name="Anderson I."/>
            <person name="Chertkov O."/>
            <person name="Chen A."/>
            <person name="Saunders E."/>
            <person name="Lapidus A."/>
            <person name="Nolan M."/>
            <person name="Lucas S."/>
            <person name="Hammon N."/>
            <person name="Deshpande S."/>
            <person name="Cheng J.F."/>
            <person name="Han C."/>
            <person name="Tapia R."/>
            <person name="Goodwin L.A."/>
            <person name="Pitluck S."/>
            <person name="Liolios K."/>
            <person name="Pagani I."/>
            <person name="Ivanova N."/>
            <person name="Mikhailova N."/>
            <person name="Pati A."/>
            <person name="Palaniappan K."/>
            <person name="Land M."/>
            <person name="Pan C."/>
            <person name="Rohde M."/>
            <person name="Pukall R."/>
            <person name="Goker M."/>
            <person name="Detter J.C."/>
            <person name="Woyke T."/>
            <person name="Bristow J."/>
            <person name="Eisen J.A."/>
            <person name="Markowitz V."/>
            <person name="Hugenholtz P."/>
            <person name="Kyrpides N.C."/>
            <person name="Klenk H.P."/>
            <person name="Mavromatis K."/>
        </authorList>
    </citation>
    <scope>NUCLEOTIDE SEQUENCE [LARGE SCALE GENOMIC DNA]</scope>
    <source>
        <strain evidence="8">ATCC 700253 / DSM 10332 / NAL</strain>
    </source>
</reference>
<dbReference type="GO" id="GO:0070041">
    <property type="term" value="F:rRNA (uridine-C5-)-methyltransferase activity"/>
    <property type="evidence" value="ECO:0007669"/>
    <property type="project" value="TreeGrafter"/>
</dbReference>
<dbReference type="KEGG" id="sap:Sulac_2657"/>
<dbReference type="AlphaFoldDB" id="G8TXB7"/>
<protein>
    <submittedName>
        <fullName evidence="7">23S rRNA m(5)U-1939 methyltransferase</fullName>
        <ecNumber evidence="7">2.1.1.-</ecNumber>
    </submittedName>
</protein>
<dbReference type="PROSITE" id="PS50926">
    <property type="entry name" value="TRAM"/>
    <property type="match status" value="1"/>
</dbReference>
<dbReference type="Proteomes" id="UP000005439">
    <property type="component" value="Chromosome"/>
</dbReference>
<feature type="binding site" evidence="4">
    <location>
        <position position="308"/>
    </location>
    <ligand>
        <name>S-adenosyl-L-methionine</name>
        <dbReference type="ChEBI" id="CHEBI:59789"/>
    </ligand>
</feature>
<dbReference type="PROSITE" id="PS51687">
    <property type="entry name" value="SAM_MT_RNA_M5U"/>
    <property type="match status" value="1"/>
</dbReference>
<dbReference type="PROSITE" id="PS01230">
    <property type="entry name" value="TRMA_1"/>
    <property type="match status" value="1"/>
</dbReference>
<evidence type="ECO:0000256" key="5">
    <source>
        <dbReference type="PROSITE-ProRule" id="PRU10015"/>
    </source>
</evidence>
<feature type="binding site" evidence="4">
    <location>
        <position position="329"/>
    </location>
    <ligand>
        <name>S-adenosyl-L-methionine</name>
        <dbReference type="ChEBI" id="CHEBI:59789"/>
    </ligand>
</feature>
<proteinExistence type="inferred from homology"/>
<dbReference type="HOGENOM" id="CLU_014689_7_0_9"/>
<dbReference type="InterPro" id="IPR002792">
    <property type="entry name" value="TRAM_dom"/>
</dbReference>
<dbReference type="InterPro" id="IPR030390">
    <property type="entry name" value="MeTrfase_TrmA_AS"/>
</dbReference>
<gene>
    <name evidence="7" type="ordered locus">Sulac_2657</name>
</gene>
<feature type="binding site" evidence="4">
    <location>
        <position position="379"/>
    </location>
    <ligand>
        <name>S-adenosyl-L-methionine</name>
        <dbReference type="ChEBI" id="CHEBI:59789"/>
    </ligand>
</feature>
<keyword evidence="3 4" id="KW-0949">S-adenosyl-L-methionine</keyword>
<dbReference type="GO" id="GO:0070475">
    <property type="term" value="P:rRNA base methylation"/>
    <property type="evidence" value="ECO:0007669"/>
    <property type="project" value="TreeGrafter"/>
</dbReference>
<dbReference type="Gene3D" id="3.40.50.150">
    <property type="entry name" value="Vaccinia Virus protein VP39"/>
    <property type="match status" value="1"/>
</dbReference>
<feature type="domain" description="TRAM" evidence="6">
    <location>
        <begin position="1"/>
        <end position="57"/>
    </location>
</feature>
<name>G8TXB7_SULAD</name>
<evidence type="ECO:0000259" key="6">
    <source>
        <dbReference type="PROSITE" id="PS50926"/>
    </source>
</evidence>
<dbReference type="STRING" id="679936.Sulac_2657"/>
<dbReference type="FunFam" id="2.40.50.1070:FF:000003">
    <property type="entry name" value="23S rRNA (Uracil-5-)-methyltransferase RumA"/>
    <property type="match status" value="1"/>
</dbReference>
<evidence type="ECO:0000313" key="7">
    <source>
        <dbReference type="EMBL" id="AEW06119.1"/>
    </source>
</evidence>
<evidence type="ECO:0000256" key="4">
    <source>
        <dbReference type="PROSITE-ProRule" id="PRU01024"/>
    </source>
</evidence>
<evidence type="ECO:0000313" key="8">
    <source>
        <dbReference type="Proteomes" id="UP000005439"/>
    </source>
</evidence>
<dbReference type="SUPFAM" id="SSF50249">
    <property type="entry name" value="Nucleic acid-binding proteins"/>
    <property type="match status" value="1"/>
</dbReference>
<feature type="binding site" evidence="4">
    <location>
        <position position="280"/>
    </location>
    <ligand>
        <name>S-adenosyl-L-methionine</name>
        <dbReference type="ChEBI" id="CHEBI:59789"/>
    </ligand>
</feature>
<dbReference type="EC" id="2.1.1.-" evidence="7"/>
<dbReference type="PANTHER" id="PTHR11061:SF30">
    <property type="entry name" value="TRNA (URACIL(54)-C(5))-METHYLTRANSFERASE"/>
    <property type="match status" value="1"/>
</dbReference>
<reference evidence="8" key="1">
    <citation type="submission" date="2011-12" db="EMBL/GenBank/DDBJ databases">
        <title>The complete genome of chromosome of Sulfobacillus acidophilus DSM 10332.</title>
        <authorList>
            <person name="Lucas S."/>
            <person name="Han J."/>
            <person name="Lapidus A."/>
            <person name="Bruce D."/>
            <person name="Goodwin L."/>
            <person name="Pitluck S."/>
            <person name="Peters L."/>
            <person name="Kyrpides N."/>
            <person name="Mavromatis K."/>
            <person name="Ivanova N."/>
            <person name="Mikhailova N."/>
            <person name="Chertkov O."/>
            <person name="Saunders E."/>
            <person name="Detter J.C."/>
            <person name="Tapia R."/>
            <person name="Han C."/>
            <person name="Land M."/>
            <person name="Hauser L."/>
            <person name="Markowitz V."/>
            <person name="Cheng J.-F."/>
            <person name="Hugenholtz P."/>
            <person name="Woyke T."/>
            <person name="Wu D."/>
            <person name="Pukall R."/>
            <person name="Gehrich-Schroeter G."/>
            <person name="Schneider S."/>
            <person name="Klenk H.-P."/>
            <person name="Eisen J.A."/>
        </authorList>
    </citation>
    <scope>NUCLEOTIDE SEQUENCE [LARGE SCALE GENOMIC DNA]</scope>
    <source>
        <strain evidence="8">ATCC 700253 / DSM 10332 / NAL</strain>
    </source>
</reference>
<keyword evidence="1 4" id="KW-0489">Methyltransferase</keyword>
<keyword evidence="8" id="KW-1185">Reference proteome</keyword>
<dbReference type="CDD" id="cd02440">
    <property type="entry name" value="AdoMet_MTases"/>
    <property type="match status" value="1"/>
</dbReference>
<dbReference type="NCBIfam" id="TIGR00479">
    <property type="entry name" value="rumA"/>
    <property type="match status" value="1"/>
</dbReference>
<dbReference type="InterPro" id="IPR029063">
    <property type="entry name" value="SAM-dependent_MTases_sf"/>
</dbReference>
<dbReference type="InterPro" id="IPR010280">
    <property type="entry name" value="U5_MeTrfase_fam"/>
</dbReference>
<dbReference type="PANTHER" id="PTHR11061">
    <property type="entry name" value="RNA M5U METHYLTRANSFERASE"/>
    <property type="match status" value="1"/>
</dbReference>
<dbReference type="InterPro" id="IPR012340">
    <property type="entry name" value="NA-bd_OB-fold"/>
</dbReference>
<keyword evidence="2 4" id="KW-0808">Transferase</keyword>
<dbReference type="Pfam" id="PF01938">
    <property type="entry name" value="TRAM"/>
    <property type="match status" value="1"/>
</dbReference>
<evidence type="ECO:0000256" key="2">
    <source>
        <dbReference type="ARBA" id="ARBA00022679"/>
    </source>
</evidence>
<sequence>MEEQLTVHIERMGQAGDGVGRAPDGRLVFVPQALPGETVEVQVTESHKTYLRARVQAWLTRSLERVEPVCPVYTDCGGCTLQHWDYPAEAQYKWERVRQALVRIAGLTEPSLQPIRVAQNPWAYRNKGQFPVAGTAGDVRLGLFQRGTHQVIDVTACAIQNTLINHVLAAVRDLVNQSGIEPYEETRHTGILRHVLIRTSRAVGQALVLLVAREDIPALQKLAEAIHEQVPNVAGVGININPERTNRVLGHQTRVAAGADSLRETLLGLTFRLSFTSFFQVNPEQVEVLYQLALEALEDNPDTVWDIYAGVGTLAALAAQRARHVTAVELHPAAVLDARDNMRLNGLDKRVEVIQGAAEAVMRDWAQKGQRPPDAVIFDPPRAGLKPEVIEALLVLKPQRLVYISCYPETLARDLKLLASTYRLVRVTPVDMFPKTDHVESCAILVRAE</sequence>
<dbReference type="PATRIC" id="fig|679936.5.peg.2750"/>
<dbReference type="Gene3D" id="2.40.50.1070">
    <property type="match status" value="1"/>
</dbReference>
<dbReference type="EMBL" id="CP003179">
    <property type="protein sequence ID" value="AEW06119.1"/>
    <property type="molecule type" value="Genomic_DNA"/>
</dbReference>
<evidence type="ECO:0000256" key="3">
    <source>
        <dbReference type="ARBA" id="ARBA00022691"/>
    </source>
</evidence>
<feature type="active site" description="Nucleophile" evidence="4">
    <location>
        <position position="406"/>
    </location>
</feature>
<dbReference type="Gene3D" id="2.40.50.140">
    <property type="entry name" value="Nucleic acid-binding proteins"/>
    <property type="match status" value="1"/>
</dbReference>
<feature type="active site" evidence="5">
    <location>
        <position position="406"/>
    </location>
</feature>
<dbReference type="FunFam" id="2.40.50.140:FF:000097">
    <property type="entry name" value="23S rRNA (uracil(1939)-C(5))-methyltransferase RlmD"/>
    <property type="match status" value="1"/>
</dbReference>
<evidence type="ECO:0000256" key="1">
    <source>
        <dbReference type="ARBA" id="ARBA00022603"/>
    </source>
</evidence>